<dbReference type="EMBL" id="CAJOBC010019834">
    <property type="protein sequence ID" value="CAF4043708.1"/>
    <property type="molecule type" value="Genomic_DNA"/>
</dbReference>
<protein>
    <recommendedName>
        <fullName evidence="4">F-box domain-containing protein</fullName>
    </recommendedName>
</protein>
<evidence type="ECO:0008006" key="4">
    <source>
        <dbReference type="Google" id="ProtNLM"/>
    </source>
</evidence>
<dbReference type="Proteomes" id="UP000681722">
    <property type="component" value="Unassembled WGS sequence"/>
</dbReference>
<evidence type="ECO:0000313" key="3">
    <source>
        <dbReference type="Proteomes" id="UP000663829"/>
    </source>
</evidence>
<accession>A0A815B1G0</accession>
<dbReference type="AlphaFoldDB" id="A0A815B1G0"/>
<gene>
    <name evidence="1" type="ORF">GPM918_LOCUS26735</name>
    <name evidence="2" type="ORF">SRO942_LOCUS26937</name>
</gene>
<keyword evidence="3" id="KW-1185">Reference proteome</keyword>
<evidence type="ECO:0000313" key="1">
    <source>
        <dbReference type="EMBL" id="CAF1263677.1"/>
    </source>
</evidence>
<comment type="caution">
    <text evidence="1">The sequence shown here is derived from an EMBL/GenBank/DDBJ whole genome shotgun (WGS) entry which is preliminary data.</text>
</comment>
<evidence type="ECO:0000313" key="2">
    <source>
        <dbReference type="EMBL" id="CAF4043708.1"/>
    </source>
</evidence>
<proteinExistence type="predicted"/>
<name>A0A815B1G0_9BILA</name>
<reference evidence="1" key="1">
    <citation type="submission" date="2021-02" db="EMBL/GenBank/DDBJ databases">
        <authorList>
            <person name="Nowell W R."/>
        </authorList>
    </citation>
    <scope>NUCLEOTIDE SEQUENCE</scope>
</reference>
<dbReference type="Proteomes" id="UP000663829">
    <property type="component" value="Unassembled WGS sequence"/>
</dbReference>
<sequence length="366" mass="42678">MIKSMSSHSSLEALSNELFLEIFDLLSSFDIIYSFYNLNTRIKSIIGTKYFISLDLTNMPIMKIEHYCKQIIPQINDKLCKLTITNASACGEIRVFNLLCNLIDYPQLVTLELNNALYSDLKLIIPKLKYVKSLKISWCDYVLPGTDKDRRLIMELLFSDSTIPHLTSLQLSSLHTDDIINWQKSFHLEEFTIDCCSVDVLSKLDRFVLNIDCLSITFPYQTDKLNRDDLIRLRTLQSEISMGSLMAFDVWKLDVRGRPFEFVELLIKTVQARDKLYITLSTASIDSLIAENWKNLLSFHRNAYHSHFQLHLNITVPFHEPINISELSTEFETHFWTSKKWKVILNVDIKKQLIKLKTLPYNKNNF</sequence>
<organism evidence="1 3">
    <name type="scientific">Didymodactylos carnosus</name>
    <dbReference type="NCBI Taxonomy" id="1234261"/>
    <lineage>
        <taxon>Eukaryota</taxon>
        <taxon>Metazoa</taxon>
        <taxon>Spiralia</taxon>
        <taxon>Gnathifera</taxon>
        <taxon>Rotifera</taxon>
        <taxon>Eurotatoria</taxon>
        <taxon>Bdelloidea</taxon>
        <taxon>Philodinida</taxon>
        <taxon>Philodinidae</taxon>
        <taxon>Didymodactylos</taxon>
    </lineage>
</organism>
<dbReference type="EMBL" id="CAJNOQ010010887">
    <property type="protein sequence ID" value="CAF1263677.1"/>
    <property type="molecule type" value="Genomic_DNA"/>
</dbReference>